<organism evidence="1 2">
    <name type="scientific">Marinospirillum alkaliphilum DSM 21637</name>
    <dbReference type="NCBI Taxonomy" id="1122209"/>
    <lineage>
        <taxon>Bacteria</taxon>
        <taxon>Pseudomonadati</taxon>
        <taxon>Pseudomonadota</taxon>
        <taxon>Gammaproteobacteria</taxon>
        <taxon>Oceanospirillales</taxon>
        <taxon>Oceanospirillaceae</taxon>
        <taxon>Marinospirillum</taxon>
    </lineage>
</organism>
<dbReference type="OrthoDB" id="6121527at2"/>
<sequence length="69" mass="8103">MGREDASYVDEDVFDAAVNDDEYEIDLGGKDTNRDGSPIAKRRMIEAMLEERRLRRQLEDDFDFDDEEL</sequence>
<reference evidence="1 2" key="1">
    <citation type="submission" date="2016-11" db="EMBL/GenBank/DDBJ databases">
        <authorList>
            <person name="Jaros S."/>
            <person name="Januszkiewicz K."/>
            <person name="Wedrychowicz H."/>
        </authorList>
    </citation>
    <scope>NUCLEOTIDE SEQUENCE [LARGE SCALE GENOMIC DNA]</scope>
    <source>
        <strain evidence="1 2">DSM 21637</strain>
    </source>
</reference>
<dbReference type="Pfam" id="PF26620">
    <property type="entry name" value="DUF8197"/>
    <property type="match status" value="1"/>
</dbReference>
<dbReference type="AlphaFoldDB" id="A0A1K1V473"/>
<keyword evidence="2" id="KW-1185">Reference proteome</keyword>
<dbReference type="NCBIfam" id="NF046101">
    <property type="entry name" value="PA3496_fam"/>
    <property type="match status" value="1"/>
</dbReference>
<accession>A0A1K1V473</accession>
<dbReference type="RefSeq" id="WP_072325024.1">
    <property type="nucleotide sequence ID" value="NZ_FPJW01000002.1"/>
</dbReference>
<dbReference type="InterPro" id="IPR058059">
    <property type="entry name" value="PA3496-like"/>
</dbReference>
<proteinExistence type="predicted"/>
<dbReference type="EMBL" id="FPJW01000002">
    <property type="protein sequence ID" value="SFX19887.1"/>
    <property type="molecule type" value="Genomic_DNA"/>
</dbReference>
<dbReference type="InterPro" id="IPR058510">
    <property type="entry name" value="DUF8197"/>
</dbReference>
<evidence type="ECO:0000313" key="1">
    <source>
        <dbReference type="EMBL" id="SFX19887.1"/>
    </source>
</evidence>
<protein>
    <submittedName>
        <fullName evidence="1">Uncharacterized protein</fullName>
    </submittedName>
</protein>
<name>A0A1K1V473_9GAMM</name>
<gene>
    <name evidence="1" type="ORF">SAMN02745752_00770</name>
</gene>
<dbReference type="Proteomes" id="UP000182350">
    <property type="component" value="Unassembled WGS sequence"/>
</dbReference>
<evidence type="ECO:0000313" key="2">
    <source>
        <dbReference type="Proteomes" id="UP000182350"/>
    </source>
</evidence>